<dbReference type="PANTHER" id="PTHR30081">
    <property type="entry name" value="PROTEIN-EXPORT MEMBRANE PROTEIN SEC"/>
    <property type="match status" value="1"/>
</dbReference>
<dbReference type="NCBIfam" id="TIGR01129">
    <property type="entry name" value="secD"/>
    <property type="match status" value="1"/>
</dbReference>
<comment type="caution">
    <text evidence="13">The sequence shown here is derived from an EMBL/GenBank/DDBJ whole genome shotgun (WGS) entry which is preliminary data.</text>
</comment>
<comment type="subcellular location">
    <subcellularLocation>
        <location evidence="1 9">Cell membrane</location>
        <topology evidence="1 9">Multi-pass membrane protein</topology>
    </subcellularLocation>
</comment>
<evidence type="ECO:0000259" key="11">
    <source>
        <dbReference type="Pfam" id="PF21760"/>
    </source>
</evidence>
<feature type="transmembrane region" description="Helical" evidence="9">
    <location>
        <begin position="400"/>
        <end position="419"/>
    </location>
</feature>
<dbReference type="GO" id="GO:0015450">
    <property type="term" value="F:protein-transporting ATPase activity"/>
    <property type="evidence" value="ECO:0007669"/>
    <property type="project" value="InterPro"/>
</dbReference>
<dbReference type="GO" id="GO:0005886">
    <property type="term" value="C:plasma membrane"/>
    <property type="evidence" value="ECO:0007669"/>
    <property type="project" value="UniProtKB-SubCell"/>
</dbReference>
<evidence type="ECO:0000256" key="1">
    <source>
        <dbReference type="ARBA" id="ARBA00004651"/>
    </source>
</evidence>
<keyword evidence="14" id="KW-1185">Reference proteome</keyword>
<dbReference type="Proteomes" id="UP000265431">
    <property type="component" value="Unassembled WGS sequence"/>
</dbReference>
<dbReference type="GO" id="GO:0065002">
    <property type="term" value="P:intracellular protein transmembrane transport"/>
    <property type="evidence" value="ECO:0007669"/>
    <property type="project" value="UniProtKB-UniRule"/>
</dbReference>
<dbReference type="InterPro" id="IPR055344">
    <property type="entry name" value="SecD_SecF_C_bact"/>
</dbReference>
<evidence type="ECO:0000256" key="2">
    <source>
        <dbReference type="ARBA" id="ARBA00022448"/>
    </source>
</evidence>
<evidence type="ECO:0000313" key="14">
    <source>
        <dbReference type="Proteomes" id="UP000265431"/>
    </source>
</evidence>
<dbReference type="Pfam" id="PF02355">
    <property type="entry name" value="SecD_SecF_C"/>
    <property type="match status" value="1"/>
</dbReference>
<dbReference type="InterPro" id="IPR048631">
    <property type="entry name" value="SecD_1st"/>
</dbReference>
<dbReference type="InterPro" id="IPR022645">
    <property type="entry name" value="SecD/SecF_bac"/>
</dbReference>
<feature type="domain" description="Protein export membrane protein SecD/SecF C-terminal" evidence="10">
    <location>
        <begin position="377"/>
        <end position="539"/>
    </location>
</feature>
<keyword evidence="6 9" id="KW-1133">Transmembrane helix</keyword>
<dbReference type="AlphaFoldDB" id="A0A399R699"/>
<dbReference type="InterPro" id="IPR005791">
    <property type="entry name" value="SecD"/>
</dbReference>
<comment type="caution">
    <text evidence="9">Lacks conserved residue(s) required for the propagation of feature annotation.</text>
</comment>
<accession>A0A399R699</accession>
<dbReference type="EMBL" id="QWGB01000003">
    <property type="protein sequence ID" value="RIJ26174.1"/>
    <property type="molecule type" value="Genomic_DNA"/>
</dbReference>
<feature type="domain" description="Protein translocase subunit SecDF P1" evidence="11">
    <location>
        <begin position="190"/>
        <end position="244"/>
    </location>
</feature>
<feature type="transmembrane region" description="Helical" evidence="9">
    <location>
        <begin position="520"/>
        <end position="544"/>
    </location>
</feature>
<feature type="transmembrane region" description="Helical" evidence="9">
    <location>
        <begin position="426"/>
        <end position="444"/>
    </location>
</feature>
<name>A0A399R699_9PROT</name>
<reference evidence="13 14" key="1">
    <citation type="submission" date="2018-08" db="EMBL/GenBank/DDBJ databases">
        <title>Henriciella mobilis sp. nov., isolated from seawater.</title>
        <authorList>
            <person name="Cheng H."/>
            <person name="Wu Y.-H."/>
            <person name="Xu X.-W."/>
            <person name="Guo L.-L."/>
        </authorList>
    </citation>
    <scope>NUCLEOTIDE SEQUENCE [LARGE SCALE GENOMIC DNA]</scope>
    <source>
        <strain evidence="13 14">CCUG66934</strain>
    </source>
</reference>
<proteinExistence type="inferred from homology"/>
<comment type="subunit">
    <text evidence="9">Forms a complex with SecF. Part of the essential Sec protein translocation apparatus which comprises SecA, SecYEG and auxiliary proteins SecDF-YajC and YidC.</text>
</comment>
<comment type="function">
    <text evidence="9">Part of the Sec protein translocase complex. Interacts with the SecYEG preprotein conducting channel. SecDF uses the proton motive force (PMF) to complete protein translocation after the ATP-dependent function of SecA.</text>
</comment>
<feature type="domain" description="SecDF P1 head subdomain" evidence="12">
    <location>
        <begin position="270"/>
        <end position="375"/>
    </location>
</feature>
<dbReference type="Pfam" id="PF07549">
    <property type="entry name" value="Sec_GG"/>
    <property type="match status" value="1"/>
</dbReference>
<dbReference type="InterPro" id="IPR048634">
    <property type="entry name" value="SecD_SecF_C"/>
</dbReference>
<dbReference type="GO" id="GO:0006605">
    <property type="term" value="P:protein targeting"/>
    <property type="evidence" value="ECO:0007669"/>
    <property type="project" value="UniProtKB-UniRule"/>
</dbReference>
<dbReference type="Pfam" id="PF22599">
    <property type="entry name" value="SecDF_P1_head"/>
    <property type="match status" value="1"/>
</dbReference>
<feature type="transmembrane region" description="Helical" evidence="9">
    <location>
        <begin position="492"/>
        <end position="514"/>
    </location>
</feature>
<dbReference type="InterPro" id="IPR054384">
    <property type="entry name" value="SecDF_P1_head"/>
</dbReference>
<evidence type="ECO:0000256" key="3">
    <source>
        <dbReference type="ARBA" id="ARBA00022475"/>
    </source>
</evidence>
<dbReference type="InterPro" id="IPR022646">
    <property type="entry name" value="SecD/SecF_CS"/>
</dbReference>
<dbReference type="InterPro" id="IPR022813">
    <property type="entry name" value="SecD/SecF_arch_bac"/>
</dbReference>
<keyword evidence="5 9" id="KW-0653">Protein transport</keyword>
<sequence>MLNFPAWKVSLILIVLVWGALMAIPNAFTDGFLGVEPREPQSDAPQDIAAFQDQMDAAEESWWPGFLPTSKVNLGLDLQGGVYLLTQIDPAEVAANRLETLQTDIVQALNRDPLIQRDVPEQQGTTLPIQLRNPEDMEEALRRLRRINPTIGATGSDRVLSIERAGPQRIMVSVSEGAQQALAADAQGTMITIIRRRLDPDGVSEVSITPQGDTRIVIEAPGEADPRRIKNILSQAGRLTFNMANMDQSAVNAAQATRPPPGFELLVDEFGRPMLVNRTPVVTGSDIASASQGRNPDDNSPAVDFRLNGTGAERFGQTTANNRGQIFAIVLDGTVMSAPRINEPIWGGNVQITGQFTLEEAQDLADIIEAGELPAKLNFIEERTVGPGLGADSIAAGTNASLIGLALVGVFMIIAYGLIGSFAVGSLLANIVLILGALSGLGATLTLPGIAGIVLTIGMAVDANVIVFERIREEQRNGRSPTTAVIAGYERALSTILDANITTFIAASILYLLGSGPVKGFAVTLAIGIVTSVFTAFVVTRWFTSMWLRLARPRKLSI</sequence>
<dbReference type="Gene3D" id="1.20.1640.10">
    <property type="entry name" value="Multidrug efflux transporter AcrB transmembrane domain"/>
    <property type="match status" value="1"/>
</dbReference>
<keyword evidence="4 9" id="KW-0812">Transmembrane</keyword>
<keyword evidence="8 9" id="KW-0472">Membrane</keyword>
<dbReference type="NCBIfam" id="TIGR00916">
    <property type="entry name" value="2A0604s01"/>
    <property type="match status" value="1"/>
</dbReference>
<evidence type="ECO:0000256" key="8">
    <source>
        <dbReference type="ARBA" id="ARBA00023136"/>
    </source>
</evidence>
<dbReference type="SUPFAM" id="SSF82866">
    <property type="entry name" value="Multidrug efflux transporter AcrB transmembrane domain"/>
    <property type="match status" value="1"/>
</dbReference>
<evidence type="ECO:0000256" key="5">
    <source>
        <dbReference type="ARBA" id="ARBA00022927"/>
    </source>
</evidence>
<comment type="similarity">
    <text evidence="9">Belongs to the SecD/SecF family. SecD subfamily.</text>
</comment>
<gene>
    <name evidence="9 13" type="primary">secD</name>
    <name evidence="13" type="ORF">D1224_00720</name>
</gene>
<dbReference type="PRINTS" id="PR01755">
    <property type="entry name" value="SECFTRNLCASE"/>
</dbReference>
<dbReference type="Pfam" id="PF21760">
    <property type="entry name" value="SecD_1st"/>
    <property type="match status" value="1"/>
</dbReference>
<dbReference type="HAMAP" id="MF_01463_B">
    <property type="entry name" value="SecD_B"/>
    <property type="match status" value="1"/>
</dbReference>
<keyword evidence="2 9" id="KW-0813">Transport</keyword>
<dbReference type="Gene3D" id="3.30.70.3400">
    <property type="match status" value="2"/>
</dbReference>
<organism evidence="13 14">
    <name type="scientific">Henriciella barbarensis</name>
    <dbReference type="NCBI Taxonomy" id="86342"/>
    <lineage>
        <taxon>Bacteria</taxon>
        <taxon>Pseudomonadati</taxon>
        <taxon>Pseudomonadota</taxon>
        <taxon>Alphaproteobacteria</taxon>
        <taxon>Hyphomonadales</taxon>
        <taxon>Hyphomonadaceae</taxon>
        <taxon>Henriciella</taxon>
    </lineage>
</organism>
<evidence type="ECO:0000259" key="10">
    <source>
        <dbReference type="Pfam" id="PF02355"/>
    </source>
</evidence>
<dbReference type="Gene3D" id="3.30.1360.200">
    <property type="match status" value="1"/>
</dbReference>
<dbReference type="FunFam" id="1.20.1640.10:FF:000004">
    <property type="entry name" value="Protein translocase subunit SecD"/>
    <property type="match status" value="1"/>
</dbReference>
<evidence type="ECO:0000259" key="12">
    <source>
        <dbReference type="Pfam" id="PF22599"/>
    </source>
</evidence>
<evidence type="ECO:0000256" key="7">
    <source>
        <dbReference type="ARBA" id="ARBA00023010"/>
    </source>
</evidence>
<evidence type="ECO:0000256" key="9">
    <source>
        <dbReference type="HAMAP-Rule" id="MF_01463"/>
    </source>
</evidence>
<evidence type="ECO:0000313" key="13">
    <source>
        <dbReference type="EMBL" id="RIJ26174.1"/>
    </source>
</evidence>
<evidence type="ECO:0000256" key="6">
    <source>
        <dbReference type="ARBA" id="ARBA00022989"/>
    </source>
</evidence>
<keyword evidence="7 9" id="KW-0811">Translocation</keyword>
<protein>
    <recommendedName>
        <fullName evidence="9">Protein translocase subunit SecD</fullName>
    </recommendedName>
</protein>
<dbReference type="OrthoDB" id="9805019at2"/>
<dbReference type="RefSeq" id="WP_119378027.1">
    <property type="nucleotide sequence ID" value="NZ_QWGB01000003.1"/>
</dbReference>
<dbReference type="GO" id="GO:0043952">
    <property type="term" value="P:protein transport by the Sec complex"/>
    <property type="evidence" value="ECO:0007669"/>
    <property type="project" value="UniProtKB-UniRule"/>
</dbReference>
<evidence type="ECO:0000256" key="4">
    <source>
        <dbReference type="ARBA" id="ARBA00022692"/>
    </source>
</evidence>
<dbReference type="PANTHER" id="PTHR30081:SF1">
    <property type="entry name" value="PROTEIN TRANSLOCASE SUBUNIT SECD"/>
    <property type="match status" value="1"/>
</dbReference>
<keyword evidence="3 9" id="KW-1003">Cell membrane</keyword>